<sequence length="521" mass="62439">MEKISLKSISGRKLIEITSNIKKNNEVYTSSLEDIGKLVAKELIGDVIFSQLFFEDIRNKFITDNEKSIPKQEQDFFIYICKTYLLLDTEPRVHLLELNQRASEDLIEIEKNINKCNKQISEVQKQDKISDQDDYKIPRLKHFIRINEEKKNEITSFIESDKIKFLSFIKAQKFNFFYSSFQEFYWYRYDKKRYNIDNLSDIKFKFLELYTEKVDEIEQLYKNDKPEFFRYAEKYINEYKIIDKIRDEIEDYHYLNARKDVILPALDFYEKDNKVLFVNLIALQIEGMFYDYCLELGIPEKELSPMGIGEKIDKIVSINPKSFGYQSWRWYFYEFEYFKFKFPVIRNKVAHGRIMSSQEYAHISCLLLLDLHHICQCMILDHLPINLIIKILKSIKNTNNKFIINDDFIKIKYAIFYEKKKSITKTDKKILAEKILDFYDIHDTFNLLLTTLPEDAFFDYLFEVIKKGNPVVIQGINQMITSYKQEKIREDKCTELIREIQRLNLPKVKSISILEFFNAVT</sequence>
<name>A0A433UHN2_ANAVA</name>
<protein>
    <submittedName>
        <fullName evidence="2">Uncharacterized protein</fullName>
    </submittedName>
</protein>
<feature type="coiled-coil region" evidence="1">
    <location>
        <begin position="99"/>
        <end position="126"/>
    </location>
</feature>
<keyword evidence="3" id="KW-1185">Reference proteome</keyword>
<dbReference type="AlphaFoldDB" id="A0A433UHN2"/>
<dbReference type="RefSeq" id="WP_127056215.1">
    <property type="nucleotide sequence ID" value="NZ_RSCM01000019.1"/>
</dbReference>
<comment type="caution">
    <text evidence="2">The sequence shown here is derived from an EMBL/GenBank/DDBJ whole genome shotgun (WGS) entry which is preliminary data.</text>
</comment>
<accession>A0A433UHN2</accession>
<organism evidence="2 3">
    <name type="scientific">Trichormus variabilis SAG 1403-4b</name>
    <dbReference type="NCBI Taxonomy" id="447716"/>
    <lineage>
        <taxon>Bacteria</taxon>
        <taxon>Bacillati</taxon>
        <taxon>Cyanobacteriota</taxon>
        <taxon>Cyanophyceae</taxon>
        <taxon>Nostocales</taxon>
        <taxon>Nostocaceae</taxon>
        <taxon>Trichormus</taxon>
    </lineage>
</organism>
<keyword evidence="1" id="KW-0175">Coiled coil</keyword>
<dbReference type="EMBL" id="RSCM01000019">
    <property type="protein sequence ID" value="RUS93351.1"/>
    <property type="molecule type" value="Genomic_DNA"/>
</dbReference>
<evidence type="ECO:0000313" key="2">
    <source>
        <dbReference type="EMBL" id="RUS93351.1"/>
    </source>
</evidence>
<evidence type="ECO:0000256" key="1">
    <source>
        <dbReference type="SAM" id="Coils"/>
    </source>
</evidence>
<evidence type="ECO:0000313" key="3">
    <source>
        <dbReference type="Proteomes" id="UP000276103"/>
    </source>
</evidence>
<proteinExistence type="predicted"/>
<gene>
    <name evidence="2" type="ORF">DSM107003_44070</name>
</gene>
<dbReference type="Proteomes" id="UP000276103">
    <property type="component" value="Unassembled WGS sequence"/>
</dbReference>
<dbReference type="OrthoDB" id="1490929at2"/>
<reference evidence="2 3" key="1">
    <citation type="journal article" date="2019" name="Genome Biol. Evol.">
        <title>Day and night: Metabolic profiles and evolutionary relationships of six axenic non-marine cyanobacteria.</title>
        <authorList>
            <person name="Will S.E."/>
            <person name="Henke P."/>
            <person name="Boedeker C."/>
            <person name="Huang S."/>
            <person name="Brinkmann H."/>
            <person name="Rohde M."/>
            <person name="Jarek M."/>
            <person name="Friedl T."/>
            <person name="Seufert S."/>
            <person name="Schumacher M."/>
            <person name="Overmann J."/>
            <person name="Neumann-Schaal M."/>
            <person name="Petersen J."/>
        </authorList>
    </citation>
    <scope>NUCLEOTIDE SEQUENCE [LARGE SCALE GENOMIC DNA]</scope>
    <source>
        <strain evidence="2 3">SAG 1403-4b</strain>
    </source>
</reference>